<dbReference type="InterPro" id="IPR014859">
    <property type="entry name" value="Phage_TAC_4"/>
</dbReference>
<dbReference type="RefSeq" id="WP_301815299.1">
    <property type="nucleotide sequence ID" value="NZ_JAUJZH010000034.1"/>
</dbReference>
<organism evidence="1 2">
    <name type="scientific">Variovorax ginsengisoli</name>
    <dbReference type="NCBI Taxonomy" id="363844"/>
    <lineage>
        <taxon>Bacteria</taxon>
        <taxon>Pseudomonadati</taxon>
        <taxon>Pseudomonadota</taxon>
        <taxon>Betaproteobacteria</taxon>
        <taxon>Burkholderiales</taxon>
        <taxon>Comamonadaceae</taxon>
        <taxon>Variovorax</taxon>
    </lineage>
</organism>
<comment type="caution">
    <text evidence="1">The sequence shown here is derived from an EMBL/GenBank/DDBJ whole genome shotgun (WGS) entry which is preliminary data.</text>
</comment>
<sequence>MAKLKLNPEPTFNAKVEIHVPGKEPAEIEFTFKYRDKDELKAFAEAMKTMEDAEVILNLASAWDLTDPFNKESVEILVKKYYTASGATFTKYLSELTGAKEKN</sequence>
<reference evidence="1" key="1">
    <citation type="submission" date="2023-06" db="EMBL/GenBank/DDBJ databases">
        <authorList>
            <person name="Jiang Y."/>
            <person name="Liu Q."/>
        </authorList>
    </citation>
    <scope>NUCLEOTIDE SEQUENCE</scope>
    <source>
        <strain evidence="1">CGMCC 1.12090</strain>
    </source>
</reference>
<keyword evidence="2" id="KW-1185">Reference proteome</keyword>
<dbReference type="EMBL" id="JAUKVY010000034">
    <property type="protein sequence ID" value="MDO1537044.1"/>
    <property type="molecule type" value="Genomic_DNA"/>
</dbReference>
<dbReference type="Proteomes" id="UP001169027">
    <property type="component" value="Unassembled WGS sequence"/>
</dbReference>
<evidence type="ECO:0000313" key="2">
    <source>
        <dbReference type="Proteomes" id="UP001169027"/>
    </source>
</evidence>
<dbReference type="Pfam" id="PF08748">
    <property type="entry name" value="Phage_TAC_4"/>
    <property type="match status" value="1"/>
</dbReference>
<evidence type="ECO:0000313" key="1">
    <source>
        <dbReference type="EMBL" id="MDO1537044.1"/>
    </source>
</evidence>
<proteinExistence type="predicted"/>
<gene>
    <name evidence="1" type="ORF">Q2T77_32735</name>
</gene>
<name>A0ABT8SDQ3_9BURK</name>
<accession>A0ABT8SDQ3</accession>
<protein>
    <submittedName>
        <fullName evidence="1">Phage tail assembly chaperone</fullName>
    </submittedName>
</protein>